<feature type="transmembrane region" description="Helical" evidence="1">
    <location>
        <begin position="199"/>
        <end position="217"/>
    </location>
</feature>
<feature type="transmembrane region" description="Helical" evidence="1">
    <location>
        <begin position="9"/>
        <end position="29"/>
    </location>
</feature>
<keyword evidence="1" id="KW-0472">Membrane</keyword>
<evidence type="ECO:0000313" key="3">
    <source>
        <dbReference type="Proteomes" id="UP000229342"/>
    </source>
</evidence>
<keyword evidence="1" id="KW-1133">Transmembrane helix</keyword>
<proteinExistence type="predicted"/>
<organism evidence="2 3">
    <name type="scientific">Candidatus Taylorbacteria bacterium CG11_big_fil_rev_8_21_14_0_20_46_11</name>
    <dbReference type="NCBI Taxonomy" id="1975025"/>
    <lineage>
        <taxon>Bacteria</taxon>
        <taxon>Candidatus Tayloriibacteriota</taxon>
    </lineage>
</organism>
<dbReference type="Proteomes" id="UP000229342">
    <property type="component" value="Unassembled WGS sequence"/>
</dbReference>
<name>A0A2H0KA62_9BACT</name>
<gene>
    <name evidence="2" type="ORF">COV91_05630</name>
</gene>
<comment type="caution">
    <text evidence="2">The sequence shown here is derived from an EMBL/GenBank/DDBJ whole genome shotgun (WGS) entry which is preliminary data.</text>
</comment>
<feature type="transmembrane region" description="Helical" evidence="1">
    <location>
        <begin position="67"/>
        <end position="84"/>
    </location>
</feature>
<protein>
    <submittedName>
        <fullName evidence="2">Uncharacterized protein</fullName>
    </submittedName>
</protein>
<feature type="transmembrane region" description="Helical" evidence="1">
    <location>
        <begin position="35"/>
        <end position="55"/>
    </location>
</feature>
<evidence type="ECO:0000256" key="1">
    <source>
        <dbReference type="SAM" id="Phobius"/>
    </source>
</evidence>
<dbReference type="EMBL" id="PCVG01000077">
    <property type="protein sequence ID" value="PIQ68148.1"/>
    <property type="molecule type" value="Genomic_DNA"/>
</dbReference>
<sequence>MNLTKEQKFLYSRIVILIATVGWVGFLIAGLNGFSFWYGGFALCFWIAFGLLNFHQKSSLWYALQRPALFGLLYAVLVSGAFLVDQLGLRLFLWLYPAYHGLGFLWVYFVLYPFGGLSVLELLYFVSNKLGEPLVFVTAPDTLIHRFFDVLESILFLLMTGIIVLGAIGQSVDVVLVFVLVLLWMMSALVKLKLHIRHGGHYLVALFAVALFSTILHEFPNAIAREWVYLPITSIPALWNAPLVSIPFCVWIGYIWLTLTPLRYWIFLVLNPRVR</sequence>
<reference evidence="2 3" key="1">
    <citation type="submission" date="2017-09" db="EMBL/GenBank/DDBJ databases">
        <title>Depth-based differentiation of microbial function through sediment-hosted aquifers and enrichment of novel symbionts in the deep terrestrial subsurface.</title>
        <authorList>
            <person name="Probst A.J."/>
            <person name="Ladd B."/>
            <person name="Jarett J.K."/>
            <person name="Geller-Mcgrath D.E."/>
            <person name="Sieber C.M."/>
            <person name="Emerson J.B."/>
            <person name="Anantharaman K."/>
            <person name="Thomas B.C."/>
            <person name="Malmstrom R."/>
            <person name="Stieglmeier M."/>
            <person name="Klingl A."/>
            <person name="Woyke T."/>
            <person name="Ryan C.M."/>
            <person name="Banfield J.F."/>
        </authorList>
    </citation>
    <scope>NUCLEOTIDE SEQUENCE [LARGE SCALE GENOMIC DNA]</scope>
    <source>
        <strain evidence="2">CG11_big_fil_rev_8_21_14_0_20_46_11</strain>
    </source>
</reference>
<evidence type="ECO:0000313" key="2">
    <source>
        <dbReference type="EMBL" id="PIQ68148.1"/>
    </source>
</evidence>
<dbReference type="AlphaFoldDB" id="A0A2H0KA62"/>
<feature type="transmembrane region" description="Helical" evidence="1">
    <location>
        <begin position="174"/>
        <end position="192"/>
    </location>
</feature>
<feature type="transmembrane region" description="Helical" evidence="1">
    <location>
        <begin position="237"/>
        <end position="257"/>
    </location>
</feature>
<feature type="transmembrane region" description="Helical" evidence="1">
    <location>
        <begin position="147"/>
        <end position="168"/>
    </location>
</feature>
<feature type="transmembrane region" description="Helical" evidence="1">
    <location>
        <begin position="104"/>
        <end position="126"/>
    </location>
</feature>
<keyword evidence="1" id="KW-0812">Transmembrane</keyword>
<accession>A0A2H0KA62</accession>